<evidence type="ECO:0000313" key="5">
    <source>
        <dbReference type="Proteomes" id="UP000670776"/>
    </source>
</evidence>
<evidence type="ECO:0000256" key="1">
    <source>
        <dbReference type="ARBA" id="ARBA00022729"/>
    </source>
</evidence>
<dbReference type="EMBL" id="JAGJCB010000005">
    <property type="protein sequence ID" value="MBP0903707.1"/>
    <property type="molecule type" value="Genomic_DNA"/>
</dbReference>
<name>A0ABS4BSX7_9FLAO</name>
<reference evidence="4 5" key="1">
    <citation type="submission" date="2021-04" db="EMBL/GenBank/DDBJ databases">
        <title>Mariniflexile gromovii gen. nov., sp. nov., a gliding bacterium isolated from the sea urchin Strongylocentrotus intermedius.</title>
        <authorList>
            <person name="Ko S."/>
            <person name="Le V."/>
            <person name="Ahn C.-Y."/>
            <person name="Oh H.-M."/>
        </authorList>
    </citation>
    <scope>NUCLEOTIDE SEQUENCE [LARGE SCALE GENOMIC DNA]</scope>
    <source>
        <strain evidence="4 5">KCTC 12570</strain>
    </source>
</reference>
<feature type="region of interest" description="Disordered" evidence="2">
    <location>
        <begin position="44"/>
        <end position="67"/>
    </location>
</feature>
<dbReference type="Pfam" id="PF18962">
    <property type="entry name" value="Por_Secre_tail"/>
    <property type="match status" value="1"/>
</dbReference>
<organism evidence="4 5">
    <name type="scientific">Mariniflexile gromovii</name>
    <dbReference type="NCBI Taxonomy" id="362523"/>
    <lineage>
        <taxon>Bacteria</taxon>
        <taxon>Pseudomonadati</taxon>
        <taxon>Bacteroidota</taxon>
        <taxon>Flavobacteriia</taxon>
        <taxon>Flavobacteriales</taxon>
        <taxon>Flavobacteriaceae</taxon>
        <taxon>Mariniflexile</taxon>
    </lineage>
</organism>
<evidence type="ECO:0000259" key="3">
    <source>
        <dbReference type="Pfam" id="PF18962"/>
    </source>
</evidence>
<keyword evidence="5" id="KW-1185">Reference proteome</keyword>
<keyword evidence="1" id="KW-0732">Signal</keyword>
<gene>
    <name evidence="4" type="ORF">J8H85_07690</name>
</gene>
<sequence length="156" mass="17462">MASINSSGGTATGNSGSVSYSIGQVVYTYVNDTGYSIEQGIQHAEIPQDDTEEENNLPEDIDGEGEADIIPETPEVHVLIYPNPTTDYVNVATEGLLFENQNNFYRLFNYQGQLLMEKNISEDTTKIHLDHLSASMYILRVFVNNSLYKTFKILKK</sequence>
<comment type="caution">
    <text evidence="4">The sequence shown here is derived from an EMBL/GenBank/DDBJ whole genome shotgun (WGS) entry which is preliminary data.</text>
</comment>
<protein>
    <submittedName>
        <fullName evidence="4">T9SS type A sorting domain-containing protein</fullName>
    </submittedName>
</protein>
<evidence type="ECO:0000256" key="2">
    <source>
        <dbReference type="SAM" id="MobiDB-lite"/>
    </source>
</evidence>
<dbReference type="NCBIfam" id="TIGR04183">
    <property type="entry name" value="Por_Secre_tail"/>
    <property type="match status" value="1"/>
</dbReference>
<proteinExistence type="predicted"/>
<feature type="compositionally biased region" description="Acidic residues" evidence="2">
    <location>
        <begin position="47"/>
        <end position="67"/>
    </location>
</feature>
<feature type="domain" description="Secretion system C-terminal sorting" evidence="3">
    <location>
        <begin position="80"/>
        <end position="146"/>
    </location>
</feature>
<dbReference type="RefSeq" id="WP_209654200.1">
    <property type="nucleotide sequence ID" value="NZ_JAGJCB010000005.1"/>
</dbReference>
<dbReference type="Proteomes" id="UP000670776">
    <property type="component" value="Unassembled WGS sequence"/>
</dbReference>
<evidence type="ECO:0000313" key="4">
    <source>
        <dbReference type="EMBL" id="MBP0903707.1"/>
    </source>
</evidence>
<dbReference type="InterPro" id="IPR026444">
    <property type="entry name" value="Secre_tail"/>
</dbReference>
<accession>A0ABS4BSX7</accession>